<feature type="domain" description="MATH" evidence="7">
    <location>
        <begin position="140"/>
        <end position="273"/>
    </location>
</feature>
<feature type="domain" description="ZZ-type" evidence="6">
    <location>
        <begin position="556"/>
        <end position="629"/>
    </location>
</feature>
<evidence type="ECO:0000256" key="2">
    <source>
        <dbReference type="ARBA" id="ARBA00022771"/>
    </source>
</evidence>
<dbReference type="InterPro" id="IPR001810">
    <property type="entry name" value="F-box_dom"/>
</dbReference>
<comment type="caution">
    <text evidence="9">The sequence shown here is derived from an EMBL/GenBank/DDBJ whole genome shotgun (WGS) entry which is preliminary data.</text>
</comment>
<dbReference type="InterPro" id="IPR036047">
    <property type="entry name" value="F-box-like_dom_sf"/>
</dbReference>
<dbReference type="CDD" id="cd02249">
    <property type="entry name" value="ZZ"/>
    <property type="match status" value="1"/>
</dbReference>
<dbReference type="SMART" id="SM00256">
    <property type="entry name" value="FBOX"/>
    <property type="match status" value="1"/>
</dbReference>
<dbReference type="Pfam" id="PF00569">
    <property type="entry name" value="ZZ"/>
    <property type="match status" value="1"/>
</dbReference>
<organism evidence="9 10">
    <name type="scientific">Thraustotheca clavata</name>
    <dbReference type="NCBI Taxonomy" id="74557"/>
    <lineage>
        <taxon>Eukaryota</taxon>
        <taxon>Sar</taxon>
        <taxon>Stramenopiles</taxon>
        <taxon>Oomycota</taxon>
        <taxon>Saprolegniomycetes</taxon>
        <taxon>Saprolegniales</taxon>
        <taxon>Achlyaceae</taxon>
        <taxon>Thraustotheca</taxon>
    </lineage>
</organism>
<dbReference type="SUPFAM" id="SSF81383">
    <property type="entry name" value="F-box domain"/>
    <property type="match status" value="1"/>
</dbReference>
<dbReference type="InterPro" id="IPR050804">
    <property type="entry name" value="MCC"/>
</dbReference>
<dbReference type="SMART" id="SM00291">
    <property type="entry name" value="ZnF_ZZ"/>
    <property type="match status" value="1"/>
</dbReference>
<dbReference type="Gene3D" id="2.60.210.10">
    <property type="entry name" value="Apoptosis, Tumor Necrosis Factor Receptor Associated Protein 2, Chain A"/>
    <property type="match status" value="1"/>
</dbReference>
<dbReference type="Pfam" id="PF12937">
    <property type="entry name" value="F-box-like"/>
    <property type="match status" value="1"/>
</dbReference>
<dbReference type="EMBL" id="JNBS01002450">
    <property type="protein sequence ID" value="OQR91179.1"/>
    <property type="molecule type" value="Genomic_DNA"/>
</dbReference>
<keyword evidence="2 5" id="KW-0863">Zinc-finger</keyword>
<evidence type="ECO:0000256" key="4">
    <source>
        <dbReference type="ARBA" id="ARBA00023054"/>
    </source>
</evidence>
<dbReference type="PROSITE" id="PS01357">
    <property type="entry name" value="ZF_ZZ_1"/>
    <property type="match status" value="1"/>
</dbReference>
<accession>A0A1V9YZF3</accession>
<proteinExistence type="predicted"/>
<keyword evidence="3" id="KW-0862">Zinc</keyword>
<dbReference type="OrthoDB" id="192247at2759"/>
<dbReference type="PROSITE" id="PS50181">
    <property type="entry name" value="FBOX"/>
    <property type="match status" value="1"/>
</dbReference>
<keyword evidence="9" id="KW-0378">Hydrolase</keyword>
<name>A0A1V9YZF3_9STRA</name>
<dbReference type="STRING" id="74557.A0A1V9YZF3"/>
<dbReference type="InterPro" id="IPR002083">
    <property type="entry name" value="MATH/TRAF_dom"/>
</dbReference>
<dbReference type="PROSITE" id="PS50144">
    <property type="entry name" value="MATH"/>
    <property type="match status" value="1"/>
</dbReference>
<dbReference type="SUPFAM" id="SSF49599">
    <property type="entry name" value="TRAF domain-like"/>
    <property type="match status" value="1"/>
</dbReference>
<dbReference type="CDD" id="cd00121">
    <property type="entry name" value="MATH"/>
    <property type="match status" value="1"/>
</dbReference>
<sequence length="636" mass="72840">MTLGPRASARENEGIVMKKEYLHAGNASSPEQNDSYEFLEEKPTKNDPFQVKKELPLEIIGITLEFLDGWSLIACTLVNKQWYRLTHEQKLWQNICLKQWPLLKFQSLPQLPGAPDYDIIRLYRGSWRQCFILQHGLNQQAGLSVTIPNFAEAPKTRIKSETFNINEHSFCLWIFPKGIRQEDSNGVISAYLVLTDLEKRPSQWLTCAVFTLTIHHTSDPKKNITWNSSLHDNRFEPSLYNWGVHSLTDLKTLTNKECGYLDNQGSLKLSVRVRLLSITVQLFFESDFQRNKGRGLTSTKASVTLELPFCTTFEELQQVVAKHVPQGLRFSLWSFGRTNINGQPFRPQKLLQPLPSTVQRRPLFGNQLVDGIDIDAYSCCSIFVDTHAMENEFIFIKVYDTATKQLDYIGRVLLSACQTPQSLQIQLQFYVGDQSSGIYTFVEDIAPVLCSKILPLNYSFKASDIVIVVPMLSGNGNGINENQAEVLVYDYLHVWMQDIYEQAKVLYSDLLICPTLHDIETLAETLDIPRFRIHSAYRKCKGDPSQTLKFFMEGRHLGFICDSCGDTDFRGPRYNCCTCRDFDLCSSCYELSKDVDHRYASVNGTWKRVTEFDGHSKNHSMRKLLSVFHEGYHTSS</sequence>
<dbReference type="InterPro" id="IPR008974">
    <property type="entry name" value="TRAF-like"/>
</dbReference>
<dbReference type="Pfam" id="PF22486">
    <property type="entry name" value="MATH_2"/>
    <property type="match status" value="1"/>
</dbReference>
<evidence type="ECO:0000256" key="1">
    <source>
        <dbReference type="ARBA" id="ARBA00022723"/>
    </source>
</evidence>
<keyword evidence="4" id="KW-0175">Coiled coil</keyword>
<evidence type="ECO:0000256" key="3">
    <source>
        <dbReference type="ARBA" id="ARBA00022833"/>
    </source>
</evidence>
<dbReference type="AlphaFoldDB" id="A0A1V9YZF3"/>
<evidence type="ECO:0000259" key="8">
    <source>
        <dbReference type="PROSITE" id="PS50181"/>
    </source>
</evidence>
<keyword evidence="1" id="KW-0479">Metal-binding</keyword>
<dbReference type="Gene3D" id="1.20.1280.50">
    <property type="match status" value="1"/>
</dbReference>
<dbReference type="PANTHER" id="PTHR46236:SF5">
    <property type="entry name" value="UBIQUITIN-SPECIFIC PROTEASE FAMILY C19-RELATED PROTEIN"/>
    <property type="match status" value="1"/>
</dbReference>
<evidence type="ECO:0000256" key="5">
    <source>
        <dbReference type="PROSITE-ProRule" id="PRU00228"/>
    </source>
</evidence>
<dbReference type="Proteomes" id="UP000243217">
    <property type="component" value="Unassembled WGS sequence"/>
</dbReference>
<evidence type="ECO:0000313" key="10">
    <source>
        <dbReference type="Proteomes" id="UP000243217"/>
    </source>
</evidence>
<dbReference type="SUPFAM" id="SSF57850">
    <property type="entry name" value="RING/U-box"/>
    <property type="match status" value="1"/>
</dbReference>
<feature type="domain" description="F-box" evidence="8">
    <location>
        <begin position="49"/>
        <end position="95"/>
    </location>
</feature>
<dbReference type="PROSITE" id="PS50135">
    <property type="entry name" value="ZF_ZZ_2"/>
    <property type="match status" value="1"/>
</dbReference>
<evidence type="ECO:0000259" key="7">
    <source>
        <dbReference type="PROSITE" id="PS50144"/>
    </source>
</evidence>
<dbReference type="InterPro" id="IPR000433">
    <property type="entry name" value="Znf_ZZ"/>
</dbReference>
<protein>
    <submittedName>
        <fullName evidence="9">Ubiquitin carboxyl-terminal hydrolase and/or F-box protein</fullName>
    </submittedName>
</protein>
<gene>
    <name evidence="9" type="ORF">THRCLA_09080</name>
</gene>
<keyword evidence="10" id="KW-1185">Reference proteome</keyword>
<reference evidence="9 10" key="1">
    <citation type="journal article" date="2014" name="Genome Biol. Evol.">
        <title>The secreted proteins of Achlya hypogyna and Thraustotheca clavata identify the ancestral oomycete secretome and reveal gene acquisitions by horizontal gene transfer.</title>
        <authorList>
            <person name="Misner I."/>
            <person name="Blouin N."/>
            <person name="Leonard G."/>
            <person name="Richards T.A."/>
            <person name="Lane C.E."/>
        </authorList>
    </citation>
    <scope>NUCLEOTIDE SEQUENCE [LARGE SCALE GENOMIC DNA]</scope>
    <source>
        <strain evidence="9 10">ATCC 34112</strain>
    </source>
</reference>
<dbReference type="GO" id="GO:0008270">
    <property type="term" value="F:zinc ion binding"/>
    <property type="evidence" value="ECO:0007669"/>
    <property type="project" value="UniProtKB-KW"/>
</dbReference>
<evidence type="ECO:0000259" key="6">
    <source>
        <dbReference type="PROSITE" id="PS50135"/>
    </source>
</evidence>
<dbReference type="InterPro" id="IPR043145">
    <property type="entry name" value="Znf_ZZ_sf"/>
</dbReference>
<dbReference type="PANTHER" id="PTHR46236">
    <property type="entry name" value="TRAF-LIKE SUPERFAMILY PROTEIN"/>
    <property type="match status" value="1"/>
</dbReference>
<evidence type="ECO:0000313" key="9">
    <source>
        <dbReference type="EMBL" id="OQR91179.1"/>
    </source>
</evidence>
<dbReference type="GO" id="GO:0016787">
    <property type="term" value="F:hydrolase activity"/>
    <property type="evidence" value="ECO:0007669"/>
    <property type="project" value="UniProtKB-KW"/>
</dbReference>
<dbReference type="Gene3D" id="3.30.60.90">
    <property type="match status" value="1"/>
</dbReference>